<keyword evidence="2" id="KW-1185">Reference proteome</keyword>
<evidence type="ECO:0000313" key="1">
    <source>
        <dbReference type="EMBL" id="KAI5670782.1"/>
    </source>
</evidence>
<comment type="caution">
    <text evidence="1">The sequence shown here is derived from an EMBL/GenBank/DDBJ whole genome shotgun (WGS) entry which is preliminary data.</text>
</comment>
<organism evidence="1 2">
    <name type="scientific">Catharanthus roseus</name>
    <name type="common">Madagascar periwinkle</name>
    <name type="synonym">Vinca rosea</name>
    <dbReference type="NCBI Taxonomy" id="4058"/>
    <lineage>
        <taxon>Eukaryota</taxon>
        <taxon>Viridiplantae</taxon>
        <taxon>Streptophyta</taxon>
        <taxon>Embryophyta</taxon>
        <taxon>Tracheophyta</taxon>
        <taxon>Spermatophyta</taxon>
        <taxon>Magnoliopsida</taxon>
        <taxon>eudicotyledons</taxon>
        <taxon>Gunneridae</taxon>
        <taxon>Pentapetalae</taxon>
        <taxon>asterids</taxon>
        <taxon>lamiids</taxon>
        <taxon>Gentianales</taxon>
        <taxon>Apocynaceae</taxon>
        <taxon>Rauvolfioideae</taxon>
        <taxon>Vinceae</taxon>
        <taxon>Catharanthinae</taxon>
        <taxon>Catharanthus</taxon>
    </lineage>
</organism>
<gene>
    <name evidence="1" type="ORF">M9H77_11146</name>
</gene>
<proteinExistence type="predicted"/>
<dbReference type="Proteomes" id="UP001060085">
    <property type="component" value="Linkage Group LG03"/>
</dbReference>
<evidence type="ECO:0000313" key="2">
    <source>
        <dbReference type="Proteomes" id="UP001060085"/>
    </source>
</evidence>
<sequence length="345" mass="38380">MVNILNHLSSGLFVQRPGFGILWIPFRYERLSDIWYLCGRVSHSNTNCVFPPPCMIHPLNPKAVFGPWMRPQINLVNTTDEAESVPQRPRIVQDLIETSFPLEELVEQPIETNTEKGSKEVSCLEQAGTIESAQVSKFETSTPPTKLNDNQILCPYGSAVEDLGWANPELACTEEIGPRRYIWTQNDRLTATNRINVDCPNGPTLESIDGLKRSVIDQRIVVANESLINSLVCSDPPDKPWKLTTIYALCNSTIRATFWKDLKNVGEAIDGPWLIVRDYNAVTSPRDKSGGRVVASSSSNPLCDFVDGEGLVDMGFNGHPDTWNNNISGKANIQVQLDRGLVNED</sequence>
<dbReference type="EMBL" id="CM044703">
    <property type="protein sequence ID" value="KAI5670782.1"/>
    <property type="molecule type" value="Genomic_DNA"/>
</dbReference>
<protein>
    <submittedName>
        <fullName evidence="1">Uncharacterized protein</fullName>
    </submittedName>
</protein>
<name>A0ACC0BDW8_CATRO</name>
<reference evidence="2" key="1">
    <citation type="journal article" date="2023" name="Nat. Plants">
        <title>Single-cell RNA sequencing provides a high-resolution roadmap for understanding the multicellular compartmentation of specialized metabolism.</title>
        <authorList>
            <person name="Sun S."/>
            <person name="Shen X."/>
            <person name="Li Y."/>
            <person name="Li Y."/>
            <person name="Wang S."/>
            <person name="Li R."/>
            <person name="Zhang H."/>
            <person name="Shen G."/>
            <person name="Guo B."/>
            <person name="Wei J."/>
            <person name="Xu J."/>
            <person name="St-Pierre B."/>
            <person name="Chen S."/>
            <person name="Sun C."/>
        </authorList>
    </citation>
    <scope>NUCLEOTIDE SEQUENCE [LARGE SCALE GENOMIC DNA]</scope>
</reference>
<accession>A0ACC0BDW8</accession>